<keyword evidence="3" id="KW-1185">Reference proteome</keyword>
<protein>
    <submittedName>
        <fullName evidence="2">Uncharacterized protein</fullName>
    </submittedName>
</protein>
<dbReference type="EMBL" id="OX465081">
    <property type="protein sequence ID" value="CAI9285895.1"/>
    <property type="molecule type" value="Genomic_DNA"/>
</dbReference>
<accession>A0AA36E9A3</accession>
<evidence type="ECO:0000313" key="2">
    <source>
        <dbReference type="EMBL" id="CAI9285895.1"/>
    </source>
</evidence>
<evidence type="ECO:0000313" key="3">
    <source>
        <dbReference type="Proteomes" id="UP001177003"/>
    </source>
</evidence>
<organism evidence="2 3">
    <name type="scientific">Lactuca saligna</name>
    <name type="common">Willowleaf lettuce</name>
    <dbReference type="NCBI Taxonomy" id="75948"/>
    <lineage>
        <taxon>Eukaryota</taxon>
        <taxon>Viridiplantae</taxon>
        <taxon>Streptophyta</taxon>
        <taxon>Embryophyta</taxon>
        <taxon>Tracheophyta</taxon>
        <taxon>Spermatophyta</taxon>
        <taxon>Magnoliopsida</taxon>
        <taxon>eudicotyledons</taxon>
        <taxon>Gunneridae</taxon>
        <taxon>Pentapetalae</taxon>
        <taxon>asterids</taxon>
        <taxon>campanulids</taxon>
        <taxon>Asterales</taxon>
        <taxon>Asteraceae</taxon>
        <taxon>Cichorioideae</taxon>
        <taxon>Cichorieae</taxon>
        <taxon>Lactucinae</taxon>
        <taxon>Lactuca</taxon>
    </lineage>
</organism>
<sequence length="106" mass="12478">MSGVEVEYLLKSQESHLRSMVENIEKQQVERLKIHDDKFEYEVKKLCDVAKERHEILVEQVKAIKESLDLKMTNLKAEIAKEVEKLEKVIMFFMAKLILLLMQLSS</sequence>
<feature type="coiled-coil region" evidence="1">
    <location>
        <begin position="58"/>
        <end position="85"/>
    </location>
</feature>
<name>A0AA36E9A3_LACSI</name>
<evidence type="ECO:0000256" key="1">
    <source>
        <dbReference type="SAM" id="Coils"/>
    </source>
</evidence>
<keyword evidence="1" id="KW-0175">Coiled coil</keyword>
<dbReference type="AlphaFoldDB" id="A0AA36E9A3"/>
<gene>
    <name evidence="2" type="ORF">LSALG_LOCUS25346</name>
</gene>
<dbReference type="Proteomes" id="UP001177003">
    <property type="component" value="Chromosome 5"/>
</dbReference>
<reference evidence="2" key="1">
    <citation type="submission" date="2023-04" db="EMBL/GenBank/DDBJ databases">
        <authorList>
            <person name="Vijverberg K."/>
            <person name="Xiong W."/>
            <person name="Schranz E."/>
        </authorList>
    </citation>
    <scope>NUCLEOTIDE SEQUENCE</scope>
</reference>
<proteinExistence type="predicted"/>